<feature type="domain" description="ABC-2 type transporter transmembrane" evidence="6">
    <location>
        <begin position="11"/>
        <end position="208"/>
    </location>
</feature>
<feature type="transmembrane region" description="Helical" evidence="5">
    <location>
        <begin position="214"/>
        <end position="232"/>
    </location>
</feature>
<evidence type="ECO:0000256" key="4">
    <source>
        <dbReference type="ARBA" id="ARBA00023136"/>
    </source>
</evidence>
<name>A0A1Y4EFC0_9FIRM</name>
<dbReference type="EMBL" id="DYWV01000093">
    <property type="protein sequence ID" value="HJF39807.1"/>
    <property type="molecule type" value="Genomic_DNA"/>
</dbReference>
<evidence type="ECO:0000313" key="9">
    <source>
        <dbReference type="Proteomes" id="UP000196258"/>
    </source>
</evidence>
<evidence type="ECO:0000313" key="7">
    <source>
        <dbReference type="EMBL" id="HJF39807.1"/>
    </source>
</evidence>
<organism evidence="8 9">
    <name type="scientific">Thomasclavelia spiroformis</name>
    <dbReference type="NCBI Taxonomy" id="29348"/>
    <lineage>
        <taxon>Bacteria</taxon>
        <taxon>Bacillati</taxon>
        <taxon>Bacillota</taxon>
        <taxon>Erysipelotrichia</taxon>
        <taxon>Erysipelotrichales</taxon>
        <taxon>Coprobacillaceae</taxon>
        <taxon>Thomasclavelia</taxon>
    </lineage>
</organism>
<dbReference type="InterPro" id="IPR013525">
    <property type="entry name" value="ABC2_TM"/>
</dbReference>
<dbReference type="GO" id="GO:0016020">
    <property type="term" value="C:membrane"/>
    <property type="evidence" value="ECO:0007669"/>
    <property type="project" value="UniProtKB-SubCell"/>
</dbReference>
<evidence type="ECO:0000256" key="2">
    <source>
        <dbReference type="ARBA" id="ARBA00022692"/>
    </source>
</evidence>
<reference evidence="9" key="1">
    <citation type="submission" date="2017-04" db="EMBL/GenBank/DDBJ databases">
        <title>Function of individual gut microbiota members based on whole genome sequencing of pure cultures obtained from chicken caecum.</title>
        <authorList>
            <person name="Medvecky M."/>
            <person name="Cejkova D."/>
            <person name="Polansky O."/>
            <person name="Karasova D."/>
            <person name="Kubasova T."/>
            <person name="Cizek A."/>
            <person name="Rychlik I."/>
        </authorList>
    </citation>
    <scope>NUCLEOTIDE SEQUENCE [LARGE SCALE GENOMIC DNA]</scope>
    <source>
        <strain evidence="9">An149</strain>
    </source>
</reference>
<protein>
    <submittedName>
        <fullName evidence="7 8">ABC transporter</fullName>
    </submittedName>
</protein>
<dbReference type="InterPro" id="IPR052902">
    <property type="entry name" value="ABC-2_transporter"/>
</dbReference>
<feature type="transmembrane region" description="Helical" evidence="5">
    <location>
        <begin position="129"/>
        <end position="153"/>
    </location>
</feature>
<gene>
    <name evidence="8" type="ORF">B5E91_04090</name>
    <name evidence="7" type="ORF">K8V91_02690</name>
</gene>
<dbReference type="PANTHER" id="PTHR43027">
    <property type="entry name" value="DOXORUBICIN RESISTANCE ABC TRANSPORTER PERMEASE PROTEIN DRRC-RELATED"/>
    <property type="match status" value="1"/>
</dbReference>
<evidence type="ECO:0000256" key="1">
    <source>
        <dbReference type="ARBA" id="ARBA00004141"/>
    </source>
</evidence>
<comment type="subcellular location">
    <subcellularLocation>
        <location evidence="1">Membrane</location>
        <topology evidence="1">Multi-pass membrane protein</topology>
    </subcellularLocation>
</comment>
<comment type="caution">
    <text evidence="8">The sequence shown here is derived from an EMBL/GenBank/DDBJ whole genome shotgun (WGS) entry which is preliminary data.</text>
</comment>
<sequence>MKALFYGITLQFKMDIRSKSLLITCYLVPLLFFAIMGEIFTSITPESKNTLIQSMTIMGVSMGTLIGLPPSIIEIYGTKIKKMYYANNVPIYFGLVSLTISTLIHLIIMSIIITIVAPIVFDAKVPSNLLLYFGSLILFIITSLSIACILGLLVKNQAKLTMFSQLVFLPSIMLSGIMFPTDLLPEFLSNLGKLFPASWTYPLLIQNKFNLNDFFPLLIILIFMIIGCYLLLKKHSIKY</sequence>
<proteinExistence type="predicted"/>
<dbReference type="Pfam" id="PF01061">
    <property type="entry name" value="ABC2_membrane"/>
    <property type="match status" value="1"/>
</dbReference>
<evidence type="ECO:0000256" key="5">
    <source>
        <dbReference type="SAM" id="Phobius"/>
    </source>
</evidence>
<dbReference type="PANTHER" id="PTHR43027:SF2">
    <property type="entry name" value="TRANSPORT PERMEASE PROTEIN"/>
    <property type="match status" value="1"/>
</dbReference>
<evidence type="ECO:0000259" key="6">
    <source>
        <dbReference type="Pfam" id="PF01061"/>
    </source>
</evidence>
<dbReference type="Proteomes" id="UP000196258">
    <property type="component" value="Unassembled WGS sequence"/>
</dbReference>
<keyword evidence="3 5" id="KW-1133">Transmembrane helix</keyword>
<evidence type="ECO:0000256" key="3">
    <source>
        <dbReference type="ARBA" id="ARBA00022989"/>
    </source>
</evidence>
<reference evidence="8" key="2">
    <citation type="journal article" date="2018" name="BMC Genomics">
        <title>Whole genome sequencing and function prediction of 133 gut anaerobes isolated from chicken caecum in pure cultures.</title>
        <authorList>
            <person name="Medvecky M."/>
            <person name="Cejkova D."/>
            <person name="Polansky O."/>
            <person name="Karasova D."/>
            <person name="Kubasova T."/>
            <person name="Cizek A."/>
            <person name="Rychlik I."/>
        </authorList>
    </citation>
    <scope>NUCLEOTIDE SEQUENCE</scope>
    <source>
        <strain evidence="8">An149</strain>
    </source>
</reference>
<dbReference type="RefSeq" id="WP_087255299.1">
    <property type="nucleotide sequence ID" value="NZ_CAJFOD010000105.1"/>
</dbReference>
<dbReference type="Proteomes" id="UP000749320">
    <property type="component" value="Unassembled WGS sequence"/>
</dbReference>
<feature type="transmembrane region" description="Helical" evidence="5">
    <location>
        <begin position="89"/>
        <end position="117"/>
    </location>
</feature>
<keyword evidence="2 5" id="KW-0812">Transmembrane</keyword>
<dbReference type="EMBL" id="NFLB01000003">
    <property type="protein sequence ID" value="OUQ05997.1"/>
    <property type="molecule type" value="Genomic_DNA"/>
</dbReference>
<keyword evidence="4 5" id="KW-0472">Membrane</keyword>
<dbReference type="AlphaFoldDB" id="A0A1Y4EFC0"/>
<accession>A0A1Y4EFC0</accession>
<feature type="transmembrane region" description="Helical" evidence="5">
    <location>
        <begin position="55"/>
        <end position="77"/>
    </location>
</feature>
<dbReference type="GO" id="GO:0140359">
    <property type="term" value="F:ABC-type transporter activity"/>
    <property type="evidence" value="ECO:0007669"/>
    <property type="project" value="InterPro"/>
</dbReference>
<reference evidence="7" key="3">
    <citation type="journal article" date="2021" name="PeerJ">
        <title>Extensive microbial diversity within the chicken gut microbiome revealed by metagenomics and culture.</title>
        <authorList>
            <person name="Gilroy R."/>
            <person name="Ravi A."/>
            <person name="Getino M."/>
            <person name="Pursley I."/>
            <person name="Horton D.L."/>
            <person name="Alikhan N.F."/>
            <person name="Baker D."/>
            <person name="Gharbi K."/>
            <person name="Hall N."/>
            <person name="Watson M."/>
            <person name="Adriaenssens E.M."/>
            <person name="Foster-Nyarko E."/>
            <person name="Jarju S."/>
            <person name="Secka A."/>
            <person name="Antonio M."/>
            <person name="Oren A."/>
            <person name="Chaudhuri R.R."/>
            <person name="La Ragione R."/>
            <person name="Hildebrand F."/>
            <person name="Pallen M.J."/>
        </authorList>
    </citation>
    <scope>NUCLEOTIDE SEQUENCE</scope>
    <source>
        <strain evidence="7">CHK193-16274</strain>
    </source>
</reference>
<feature type="transmembrane region" description="Helical" evidence="5">
    <location>
        <begin position="160"/>
        <end position="179"/>
    </location>
</feature>
<feature type="transmembrane region" description="Helical" evidence="5">
    <location>
        <begin position="21"/>
        <end position="43"/>
    </location>
</feature>
<evidence type="ECO:0000313" key="8">
    <source>
        <dbReference type="EMBL" id="OUQ05997.1"/>
    </source>
</evidence>
<reference evidence="7" key="4">
    <citation type="submission" date="2021-09" db="EMBL/GenBank/DDBJ databases">
        <authorList>
            <person name="Gilroy R."/>
        </authorList>
    </citation>
    <scope>NUCLEOTIDE SEQUENCE</scope>
    <source>
        <strain evidence="7">CHK193-16274</strain>
    </source>
</reference>